<comment type="caution">
    <text evidence="2">The sequence shown here is derived from an EMBL/GenBank/DDBJ whole genome shotgun (WGS) entry which is preliminary data.</text>
</comment>
<name>A0A9N9ECC3_9GLOM</name>
<proteinExistence type="predicted"/>
<protein>
    <submittedName>
        <fullName evidence="2">12764_t:CDS:1</fullName>
    </submittedName>
</protein>
<dbReference type="PANTHER" id="PTHR35585">
    <property type="entry name" value="HHE DOMAIN PROTEIN (AFU_ORTHOLOGUE AFUA_4G00730)"/>
    <property type="match status" value="1"/>
</dbReference>
<gene>
    <name evidence="2" type="ORF">RFULGI_LOCUS9255</name>
</gene>
<evidence type="ECO:0000259" key="1">
    <source>
        <dbReference type="Pfam" id="PF01814"/>
    </source>
</evidence>
<dbReference type="OrthoDB" id="9983919at2759"/>
<dbReference type="AlphaFoldDB" id="A0A9N9ECC3"/>
<dbReference type="EMBL" id="CAJVPZ010016229">
    <property type="protein sequence ID" value="CAG8671692.1"/>
    <property type="molecule type" value="Genomic_DNA"/>
</dbReference>
<evidence type="ECO:0000313" key="3">
    <source>
        <dbReference type="Proteomes" id="UP000789396"/>
    </source>
</evidence>
<reference evidence="2" key="1">
    <citation type="submission" date="2021-06" db="EMBL/GenBank/DDBJ databases">
        <authorList>
            <person name="Kallberg Y."/>
            <person name="Tangrot J."/>
            <person name="Rosling A."/>
        </authorList>
    </citation>
    <scope>NUCLEOTIDE SEQUENCE</scope>
    <source>
        <strain evidence="2">IN212</strain>
    </source>
</reference>
<evidence type="ECO:0000313" key="2">
    <source>
        <dbReference type="EMBL" id="CAG8671692.1"/>
    </source>
</evidence>
<organism evidence="2 3">
    <name type="scientific">Racocetra fulgida</name>
    <dbReference type="NCBI Taxonomy" id="60492"/>
    <lineage>
        <taxon>Eukaryota</taxon>
        <taxon>Fungi</taxon>
        <taxon>Fungi incertae sedis</taxon>
        <taxon>Mucoromycota</taxon>
        <taxon>Glomeromycotina</taxon>
        <taxon>Glomeromycetes</taxon>
        <taxon>Diversisporales</taxon>
        <taxon>Gigasporaceae</taxon>
        <taxon>Racocetra</taxon>
    </lineage>
</organism>
<feature type="domain" description="Hemerythrin-like" evidence="1">
    <location>
        <begin position="10"/>
        <end position="122"/>
    </location>
</feature>
<feature type="non-terminal residue" evidence="2">
    <location>
        <position position="1"/>
    </location>
</feature>
<dbReference type="Pfam" id="PF01814">
    <property type="entry name" value="Hemerythrin"/>
    <property type="match status" value="1"/>
</dbReference>
<accession>A0A9N9ECC3</accession>
<sequence>MPKDIVSEALEDHNVIKDLNGRYMKEINPSEQQKIANTIVRELAVHSATEEICAYPLIEKHLPDGKKIADKSREEHLQLKKDLYELDKKNVNDEGYDTLIKKIIEEFEEHIKDEENEIYPKLKANLSDKILMEEGEKYEKTRSTVPTRPFKSIFPEELYEEVLWQYIKPKNALKFDLIHPPRSERDKPILSRVRANHVDNAIYIYPSYGPQWGQNDLRTWGSFNADCCQCLRQRYEFPIRSSPDVFSAEEFE</sequence>
<dbReference type="InterPro" id="IPR012312">
    <property type="entry name" value="Hemerythrin-like"/>
</dbReference>
<keyword evidence="3" id="KW-1185">Reference proteome</keyword>
<dbReference type="PANTHER" id="PTHR35585:SF1">
    <property type="entry name" value="HHE DOMAIN PROTEIN (AFU_ORTHOLOGUE AFUA_4G00730)"/>
    <property type="match status" value="1"/>
</dbReference>
<dbReference type="Proteomes" id="UP000789396">
    <property type="component" value="Unassembled WGS sequence"/>
</dbReference>
<dbReference type="Gene3D" id="1.20.120.520">
    <property type="entry name" value="nmb1532 protein domain like"/>
    <property type="match status" value="1"/>
</dbReference>